<gene>
    <name evidence="1" type="ORF">EHS25_005282</name>
</gene>
<dbReference type="EMBL" id="RSCD01000022">
    <property type="protein sequence ID" value="RSH84037.1"/>
    <property type="molecule type" value="Genomic_DNA"/>
</dbReference>
<proteinExistence type="predicted"/>
<evidence type="ECO:0000313" key="1">
    <source>
        <dbReference type="EMBL" id="RSH84037.1"/>
    </source>
</evidence>
<reference evidence="1 2" key="1">
    <citation type="submission" date="2018-11" db="EMBL/GenBank/DDBJ databases">
        <title>Genome sequence of Saitozyma podzolica DSM 27192.</title>
        <authorList>
            <person name="Aliyu H."/>
            <person name="Gorte O."/>
            <person name="Ochsenreither K."/>
        </authorList>
    </citation>
    <scope>NUCLEOTIDE SEQUENCE [LARGE SCALE GENOMIC DNA]</scope>
    <source>
        <strain evidence="1 2">DSM 27192</strain>
    </source>
</reference>
<sequence>MGGSSSSEQPGGPSDASTTAVFLDRYHSTILDNIKRSKYTIEPETRATESVARLHSYAQDLTILAQRSSLKMEARLANQKELHHIYNHDNEEGAKERVLALIKSLETEVLPLDRFVATKGG</sequence>
<dbReference type="AlphaFoldDB" id="A0A427XZ05"/>
<name>A0A427XZ05_9TREE</name>
<dbReference type="OrthoDB" id="10365456at2759"/>
<dbReference type="Proteomes" id="UP000279259">
    <property type="component" value="Unassembled WGS sequence"/>
</dbReference>
<accession>A0A427XZ05</accession>
<organism evidence="1 2">
    <name type="scientific">Saitozyma podzolica</name>
    <dbReference type="NCBI Taxonomy" id="1890683"/>
    <lineage>
        <taxon>Eukaryota</taxon>
        <taxon>Fungi</taxon>
        <taxon>Dikarya</taxon>
        <taxon>Basidiomycota</taxon>
        <taxon>Agaricomycotina</taxon>
        <taxon>Tremellomycetes</taxon>
        <taxon>Tremellales</taxon>
        <taxon>Trimorphomycetaceae</taxon>
        <taxon>Saitozyma</taxon>
    </lineage>
</organism>
<evidence type="ECO:0000313" key="2">
    <source>
        <dbReference type="Proteomes" id="UP000279259"/>
    </source>
</evidence>
<comment type="caution">
    <text evidence="1">The sequence shown here is derived from an EMBL/GenBank/DDBJ whole genome shotgun (WGS) entry which is preliminary data.</text>
</comment>
<keyword evidence="2" id="KW-1185">Reference proteome</keyword>
<protein>
    <submittedName>
        <fullName evidence="1">Uncharacterized protein</fullName>
    </submittedName>
</protein>